<evidence type="ECO:0000313" key="2">
    <source>
        <dbReference type="EMBL" id="CDQ99909.1"/>
    </source>
</evidence>
<dbReference type="Pfam" id="PF00752">
    <property type="entry name" value="XPG_N"/>
    <property type="match status" value="1"/>
</dbReference>
<dbReference type="EMBL" id="FR951178">
    <property type="protein sequence ID" value="CDQ99909.1"/>
    <property type="molecule type" value="Genomic_DNA"/>
</dbReference>
<sequence>MGVHGLWKLLETTGKPINPETLEGKILAVGILPKHHKESPHLSLS</sequence>
<dbReference type="Gene3D" id="3.40.50.1010">
    <property type="entry name" value="5'-nuclease"/>
    <property type="match status" value="1"/>
</dbReference>
<dbReference type="PaxDb" id="8022-A0A060ZE36"/>
<reference evidence="2" key="1">
    <citation type="journal article" date="2014" name="Nat. Commun.">
        <title>The rainbow trout genome provides novel insights into evolution after whole-genome duplication in vertebrates.</title>
        <authorList>
            <person name="Berthelot C."/>
            <person name="Brunet F."/>
            <person name="Chalopin D."/>
            <person name="Juanchich A."/>
            <person name="Bernard M."/>
            <person name="Noel B."/>
            <person name="Bento P."/>
            <person name="Da Silva C."/>
            <person name="Labadie K."/>
            <person name="Alberti A."/>
            <person name="Aury J.M."/>
            <person name="Louis A."/>
            <person name="Dehais P."/>
            <person name="Bardou P."/>
            <person name="Montfort J."/>
            <person name="Klopp C."/>
            <person name="Cabau C."/>
            <person name="Gaspin C."/>
            <person name="Thorgaard G.H."/>
            <person name="Boussaha M."/>
            <person name="Quillet E."/>
            <person name="Guyomard R."/>
            <person name="Galiana D."/>
            <person name="Bobe J."/>
            <person name="Volff J.N."/>
            <person name="Genet C."/>
            <person name="Wincker P."/>
            <person name="Jaillon O."/>
            <person name="Roest Crollius H."/>
            <person name="Guiguen Y."/>
        </authorList>
    </citation>
    <scope>NUCLEOTIDE SEQUENCE [LARGE SCALE GENOMIC DNA]</scope>
</reference>
<gene>
    <name evidence="2" type="ORF">GSONMT00030644001</name>
</gene>
<reference evidence="2" key="2">
    <citation type="submission" date="2014-03" db="EMBL/GenBank/DDBJ databases">
        <authorList>
            <person name="Genoscope - CEA"/>
        </authorList>
    </citation>
    <scope>NUCLEOTIDE SEQUENCE</scope>
</reference>
<dbReference type="AlphaFoldDB" id="A0A060ZE36"/>
<feature type="domain" description="XPG N-terminal" evidence="1">
    <location>
        <begin position="1"/>
        <end position="30"/>
    </location>
</feature>
<name>A0A060ZE36_ONCMY</name>
<protein>
    <recommendedName>
        <fullName evidence="1">XPG N-terminal domain-containing protein</fullName>
    </recommendedName>
</protein>
<dbReference type="GO" id="GO:0004518">
    <property type="term" value="F:nuclease activity"/>
    <property type="evidence" value="ECO:0007669"/>
    <property type="project" value="InterPro"/>
</dbReference>
<evidence type="ECO:0000313" key="3">
    <source>
        <dbReference type="Proteomes" id="UP000193380"/>
    </source>
</evidence>
<accession>A0A060ZE36</accession>
<dbReference type="STRING" id="8022.A0A060ZE36"/>
<dbReference type="InterPro" id="IPR006085">
    <property type="entry name" value="XPG_DNA_repair_N"/>
</dbReference>
<proteinExistence type="predicted"/>
<dbReference type="Proteomes" id="UP000193380">
    <property type="component" value="Unassembled WGS sequence"/>
</dbReference>
<organism evidence="2 3">
    <name type="scientific">Oncorhynchus mykiss</name>
    <name type="common">Rainbow trout</name>
    <name type="synonym">Salmo gairdneri</name>
    <dbReference type="NCBI Taxonomy" id="8022"/>
    <lineage>
        <taxon>Eukaryota</taxon>
        <taxon>Metazoa</taxon>
        <taxon>Chordata</taxon>
        <taxon>Craniata</taxon>
        <taxon>Vertebrata</taxon>
        <taxon>Euteleostomi</taxon>
        <taxon>Actinopterygii</taxon>
        <taxon>Neopterygii</taxon>
        <taxon>Teleostei</taxon>
        <taxon>Protacanthopterygii</taxon>
        <taxon>Salmoniformes</taxon>
        <taxon>Salmonidae</taxon>
        <taxon>Salmoninae</taxon>
        <taxon>Oncorhynchus</taxon>
    </lineage>
</organism>
<evidence type="ECO:0000259" key="1">
    <source>
        <dbReference type="Pfam" id="PF00752"/>
    </source>
</evidence>